<keyword evidence="2" id="KW-1185">Reference proteome</keyword>
<gene>
    <name evidence="1" type="ordered locus">Sta7437_1907</name>
</gene>
<proteinExistence type="predicted"/>
<name>K9XSE7_STAC7</name>
<protein>
    <submittedName>
        <fullName evidence="1">Uncharacterized protein</fullName>
    </submittedName>
</protein>
<reference evidence="2" key="1">
    <citation type="journal article" date="2013" name="Proc. Natl. Acad. Sci. U.S.A.">
        <title>Improving the coverage of the cyanobacterial phylum using diversity-driven genome sequencing.</title>
        <authorList>
            <person name="Shih P.M."/>
            <person name="Wu D."/>
            <person name="Latifi A."/>
            <person name="Axen S.D."/>
            <person name="Fewer D.P."/>
            <person name="Talla E."/>
            <person name="Calteau A."/>
            <person name="Cai F."/>
            <person name="Tandeau de Marsac N."/>
            <person name="Rippka R."/>
            <person name="Herdman M."/>
            <person name="Sivonen K."/>
            <person name="Coursin T."/>
            <person name="Laurent T."/>
            <person name="Goodwin L."/>
            <person name="Nolan M."/>
            <person name="Davenport K.W."/>
            <person name="Han C.S."/>
            <person name="Rubin E.M."/>
            <person name="Eisen J.A."/>
            <person name="Woyke T."/>
            <person name="Gugger M."/>
            <person name="Kerfeld C.A."/>
        </authorList>
    </citation>
    <scope>NUCLEOTIDE SEQUENCE [LARGE SCALE GENOMIC DNA]</scope>
    <source>
        <strain evidence="2">ATCC 29371 / PCC 7437</strain>
    </source>
</reference>
<dbReference type="KEGG" id="scs:Sta7437_1907"/>
<accession>K9XSE7</accession>
<dbReference type="OrthoDB" id="439102at2"/>
<dbReference type="HOGENOM" id="CLU_743755_0_0_3"/>
<dbReference type="EMBL" id="CP003653">
    <property type="protein sequence ID" value="AFZ35463.1"/>
    <property type="molecule type" value="Genomic_DNA"/>
</dbReference>
<dbReference type="eggNOG" id="COG3637">
    <property type="taxonomic scope" value="Bacteria"/>
</dbReference>
<dbReference type="Proteomes" id="UP000010473">
    <property type="component" value="Chromosome"/>
</dbReference>
<evidence type="ECO:0000313" key="2">
    <source>
        <dbReference type="Proteomes" id="UP000010473"/>
    </source>
</evidence>
<dbReference type="STRING" id="111780.Sta7437_1907"/>
<dbReference type="AlphaFoldDB" id="K9XSE7"/>
<evidence type="ECO:0000313" key="1">
    <source>
        <dbReference type="EMBL" id="AFZ35463.1"/>
    </source>
</evidence>
<dbReference type="RefSeq" id="WP_015193134.1">
    <property type="nucleotide sequence ID" value="NC_019748.1"/>
</dbReference>
<sequence>MQISTQPSLKNFSWLSFTSKTLSLAIAFASFPVWASESLPSTKLEMFSTPIFVSSMTVEDIEVITQESPLSFSTEAFLQLDELSEVKSDLSQPFLSAKKASTINNPSDNRWQFSVEPYLFVPFDVEADITVRGRSAFVEAGFSDIFNLDRIFATSLRLEAQKNRLGFIIDGSYLSIGKDGNLDITIPAAFLQAYGINTDVNVNAEVSLDARQGVLDLAVFYRVVDEYLGKNDTTSNSYPHLVVDPILGLRMNWLGQDTQINAINIGGIDIPNQDVELSTFFVEPMIGTQIGLELSERWAVGFRGDISGFDINADQNLAWKLLIGGQYRFSRLTALQFAYQFNKFEYLDGTGTERLGLDLQQQGLWLGLQFRF</sequence>
<organism evidence="1 2">
    <name type="scientific">Stanieria cyanosphaera (strain ATCC 29371 / PCC 7437)</name>
    <dbReference type="NCBI Taxonomy" id="111780"/>
    <lineage>
        <taxon>Bacteria</taxon>
        <taxon>Bacillati</taxon>
        <taxon>Cyanobacteriota</taxon>
        <taxon>Cyanophyceae</taxon>
        <taxon>Pleurocapsales</taxon>
        <taxon>Dermocarpellaceae</taxon>
        <taxon>Stanieria</taxon>
    </lineage>
</organism>